<dbReference type="Gene3D" id="1.10.10.60">
    <property type="entry name" value="Homeodomain-like"/>
    <property type="match status" value="1"/>
</dbReference>
<dbReference type="Pfam" id="PF12833">
    <property type="entry name" value="HTH_18"/>
    <property type="match status" value="1"/>
</dbReference>
<evidence type="ECO:0000259" key="4">
    <source>
        <dbReference type="PROSITE" id="PS01124"/>
    </source>
</evidence>
<gene>
    <name evidence="5" type="ORF">EYC87_04270</name>
</gene>
<dbReference type="EMBL" id="SHNP01000001">
    <property type="protein sequence ID" value="MCX2972799.1"/>
    <property type="molecule type" value="Genomic_DNA"/>
</dbReference>
<protein>
    <submittedName>
        <fullName evidence="5">AraC family transcriptional regulator</fullName>
    </submittedName>
</protein>
<feature type="domain" description="HTH araC/xylS-type" evidence="4">
    <location>
        <begin position="264"/>
        <end position="361"/>
    </location>
</feature>
<dbReference type="PROSITE" id="PS01124">
    <property type="entry name" value="HTH_ARAC_FAMILY_2"/>
    <property type="match status" value="1"/>
</dbReference>
<accession>A0ABT3SSF2</accession>
<evidence type="ECO:0000256" key="1">
    <source>
        <dbReference type="ARBA" id="ARBA00023015"/>
    </source>
</evidence>
<dbReference type="Proteomes" id="UP001143307">
    <property type="component" value="Unassembled WGS sequence"/>
</dbReference>
<evidence type="ECO:0000256" key="2">
    <source>
        <dbReference type="ARBA" id="ARBA00023125"/>
    </source>
</evidence>
<dbReference type="SUPFAM" id="SSF46689">
    <property type="entry name" value="Homeodomain-like"/>
    <property type="match status" value="1"/>
</dbReference>
<dbReference type="PANTHER" id="PTHR47894">
    <property type="entry name" value="HTH-TYPE TRANSCRIPTIONAL REGULATOR GADX"/>
    <property type="match status" value="1"/>
</dbReference>
<dbReference type="InterPro" id="IPR020449">
    <property type="entry name" value="Tscrpt_reg_AraC-type_HTH"/>
</dbReference>
<name>A0ABT3SSF2_9GAMM</name>
<evidence type="ECO:0000313" key="5">
    <source>
        <dbReference type="EMBL" id="MCX2972799.1"/>
    </source>
</evidence>
<proteinExistence type="predicted"/>
<evidence type="ECO:0000313" key="6">
    <source>
        <dbReference type="Proteomes" id="UP001143307"/>
    </source>
</evidence>
<dbReference type="PANTHER" id="PTHR47894:SF1">
    <property type="entry name" value="HTH-TYPE TRANSCRIPTIONAL REGULATOR VQSM"/>
    <property type="match status" value="1"/>
</dbReference>
<comment type="caution">
    <text evidence="5">The sequence shown here is derived from an EMBL/GenBank/DDBJ whole genome shotgun (WGS) entry which is preliminary data.</text>
</comment>
<dbReference type="InterPro" id="IPR018060">
    <property type="entry name" value="HTH_AraC"/>
</dbReference>
<keyword evidence="3" id="KW-0804">Transcription</keyword>
<evidence type="ECO:0000256" key="3">
    <source>
        <dbReference type="ARBA" id="ARBA00023163"/>
    </source>
</evidence>
<dbReference type="InterPro" id="IPR032687">
    <property type="entry name" value="AraC-type_N"/>
</dbReference>
<keyword evidence="1" id="KW-0805">Transcription regulation</keyword>
<keyword evidence="2" id="KW-0238">DNA-binding</keyword>
<reference evidence="5" key="1">
    <citation type="submission" date="2019-02" db="EMBL/GenBank/DDBJ databases">
        <authorList>
            <person name="Li S.-H."/>
        </authorList>
    </citation>
    <scope>NUCLEOTIDE SEQUENCE</scope>
    <source>
        <strain evidence="5">IMCC8485</strain>
    </source>
</reference>
<dbReference type="SMART" id="SM00342">
    <property type="entry name" value="HTH_ARAC"/>
    <property type="match status" value="1"/>
</dbReference>
<sequence>MITLLMRRSFFDTKGSLKDNNRMQPDSEPYFIPSSYSRIIARELGLLERDLSKLLAGTGLAPEILLAGDESRITGEQQLRVMQNARVLGNAPDFGLRMGRQLQPSAHGPIGYVALSSPDLLTALMSLRDFLPIRIPFAYLTVEQDDRWLTCKVDYRLRADATQSRMLLECFVLVLQSLIESFLGRKLTEALIKLNYESPDYAASYGDYIHSLVLFNQEENCLQIPVAMGAELNPSGETDSHAAARSLCARLLEEVPVTSLSMSDRVKRYLLAQPVGSVNEEDVARSLFVSKRTLARRLQREGSGYRQIRDQILATMSSHHLRDSGLSVESIAALLGYHDSANFRRAFRRWHGVSPQEFRQQSKRQ</sequence>
<organism evidence="5 6">
    <name type="scientific">Candidatus Seongchinamella marina</name>
    <dbReference type="NCBI Taxonomy" id="2518990"/>
    <lineage>
        <taxon>Bacteria</taxon>
        <taxon>Pseudomonadati</taxon>
        <taxon>Pseudomonadota</taxon>
        <taxon>Gammaproteobacteria</taxon>
        <taxon>Cellvibrionales</taxon>
        <taxon>Halieaceae</taxon>
        <taxon>Seongchinamella</taxon>
    </lineage>
</organism>
<dbReference type="PRINTS" id="PR00032">
    <property type="entry name" value="HTHARAC"/>
</dbReference>
<dbReference type="InterPro" id="IPR009057">
    <property type="entry name" value="Homeodomain-like_sf"/>
</dbReference>
<keyword evidence="6" id="KW-1185">Reference proteome</keyword>
<dbReference type="Pfam" id="PF12625">
    <property type="entry name" value="Arabinose_bd"/>
    <property type="match status" value="1"/>
</dbReference>